<evidence type="ECO:0000259" key="1">
    <source>
        <dbReference type="Pfam" id="PF11716"/>
    </source>
</evidence>
<reference evidence="2 3" key="1">
    <citation type="submission" date="2020-08" db="EMBL/GenBank/DDBJ databases">
        <title>Genome Sequencing of Nocardia wallacei strain FMUON74 and assembly.</title>
        <authorList>
            <person name="Toyokawa M."/>
            <person name="Uesaka K."/>
        </authorList>
    </citation>
    <scope>NUCLEOTIDE SEQUENCE [LARGE SCALE GENOMIC DNA]</scope>
    <source>
        <strain evidence="2 3">FMUON74</strain>
    </source>
</reference>
<name>A0A7G1KEY7_9NOCA</name>
<evidence type="ECO:0000313" key="3">
    <source>
        <dbReference type="Proteomes" id="UP000516173"/>
    </source>
</evidence>
<sequence length="197" mass="21336">MDDTLRAYHRAQDELDMVLAKVGADQWDSPSMCADWTVRDIAGHATWAQRQMCAWATGDEFTDRTGAPGSPHPGVLVGDDPVRAFRTARSACDAALTDDGLTRTTVLPGMGEIPVAAILPLLLTDSIAHAWDIAHPLGIEIQLPPDLLTRATAWARANVVRAPGFFAPELPAPPDVDDQTRLMAYLGRDTARRGVCR</sequence>
<dbReference type="SUPFAM" id="SSF109854">
    <property type="entry name" value="DinB/YfiT-like putative metalloenzymes"/>
    <property type="match status" value="1"/>
</dbReference>
<dbReference type="Proteomes" id="UP000516173">
    <property type="component" value="Chromosome"/>
</dbReference>
<dbReference type="InterPro" id="IPR017517">
    <property type="entry name" value="Maleyloyr_isom"/>
</dbReference>
<dbReference type="EMBL" id="AP023396">
    <property type="protein sequence ID" value="BCK53106.1"/>
    <property type="molecule type" value="Genomic_DNA"/>
</dbReference>
<accession>A0A7G1KEY7</accession>
<dbReference type="InterPro" id="IPR017520">
    <property type="entry name" value="CHP03086"/>
</dbReference>
<protein>
    <recommendedName>
        <fullName evidence="1">Mycothiol-dependent maleylpyruvate isomerase metal-binding domain-containing protein</fullName>
    </recommendedName>
</protein>
<dbReference type="InterPro" id="IPR034660">
    <property type="entry name" value="DinB/YfiT-like"/>
</dbReference>
<gene>
    <name evidence="2" type="ORF">NWFMUON74_08780</name>
</gene>
<proteinExistence type="predicted"/>
<dbReference type="Pfam" id="PF11716">
    <property type="entry name" value="MDMPI_N"/>
    <property type="match status" value="1"/>
</dbReference>
<dbReference type="RefSeq" id="WP_187686707.1">
    <property type="nucleotide sequence ID" value="NZ_AP023396.1"/>
</dbReference>
<dbReference type="InterPro" id="IPR024344">
    <property type="entry name" value="MDMPI_metal-binding"/>
</dbReference>
<dbReference type="NCBIfam" id="TIGR03083">
    <property type="entry name" value="maleylpyruvate isomerase family mycothiol-dependent enzyme"/>
    <property type="match status" value="1"/>
</dbReference>
<organism evidence="2 3">
    <name type="scientific">Nocardia wallacei</name>
    <dbReference type="NCBI Taxonomy" id="480035"/>
    <lineage>
        <taxon>Bacteria</taxon>
        <taxon>Bacillati</taxon>
        <taxon>Actinomycetota</taxon>
        <taxon>Actinomycetes</taxon>
        <taxon>Mycobacteriales</taxon>
        <taxon>Nocardiaceae</taxon>
        <taxon>Nocardia</taxon>
    </lineage>
</organism>
<dbReference type="GeneID" id="80345497"/>
<evidence type="ECO:0000313" key="2">
    <source>
        <dbReference type="EMBL" id="BCK53106.1"/>
    </source>
</evidence>
<dbReference type="AlphaFoldDB" id="A0A7G1KEY7"/>
<dbReference type="NCBIfam" id="TIGR03086">
    <property type="entry name" value="TIGR03086 family metal-binding protein"/>
    <property type="match status" value="1"/>
</dbReference>
<keyword evidence="3" id="KW-1185">Reference proteome</keyword>
<dbReference type="GO" id="GO:0046872">
    <property type="term" value="F:metal ion binding"/>
    <property type="evidence" value="ECO:0007669"/>
    <property type="project" value="InterPro"/>
</dbReference>
<dbReference type="KEGG" id="nwl:NWFMUON74_08780"/>
<dbReference type="Gene3D" id="1.20.120.450">
    <property type="entry name" value="dinb family like domain"/>
    <property type="match status" value="1"/>
</dbReference>
<feature type="domain" description="Mycothiol-dependent maleylpyruvate isomerase metal-binding" evidence="1">
    <location>
        <begin position="9"/>
        <end position="134"/>
    </location>
</feature>